<dbReference type="AlphaFoldDB" id="T1AVB0"/>
<comment type="caution">
    <text evidence="2">The sequence shown here is derived from an EMBL/GenBank/DDBJ whole genome shotgun (WGS) entry which is preliminary data.</text>
</comment>
<dbReference type="InterPro" id="IPR000160">
    <property type="entry name" value="GGDEF_dom"/>
</dbReference>
<evidence type="ECO:0000313" key="2">
    <source>
        <dbReference type="EMBL" id="EQD44649.1"/>
    </source>
</evidence>
<proteinExistence type="predicted"/>
<reference evidence="2" key="2">
    <citation type="journal article" date="2014" name="ISME J.">
        <title>Microbial stratification in low pH oxic and suboxic macroscopic growths along an acid mine drainage.</title>
        <authorList>
            <person name="Mendez-Garcia C."/>
            <person name="Mesa V."/>
            <person name="Sprenger R.R."/>
            <person name="Richter M."/>
            <person name="Diez M.S."/>
            <person name="Solano J."/>
            <person name="Bargiela R."/>
            <person name="Golyshina O.V."/>
            <person name="Manteca A."/>
            <person name="Ramos J.L."/>
            <person name="Gallego J.R."/>
            <person name="Llorente I."/>
            <person name="Martins Dos Santos V.A."/>
            <person name="Jensen O.N."/>
            <person name="Pelaez A.I."/>
            <person name="Sanchez J."/>
            <person name="Ferrer M."/>
        </authorList>
    </citation>
    <scope>NUCLEOTIDE SEQUENCE</scope>
</reference>
<dbReference type="PANTHER" id="PTHR46663:SF2">
    <property type="entry name" value="GGDEF DOMAIN-CONTAINING PROTEIN"/>
    <property type="match status" value="1"/>
</dbReference>
<sequence>VARIGGDEFVCILGSIDEIEVASEIIGRIMQAIGAPVAINEECTEWVTITASMGVSFSKTGNDDPDALLRRADHLMYEAKRRGGNCYVFEGE</sequence>
<gene>
    <name evidence="2" type="ORF">B1A_15032</name>
</gene>
<feature type="non-terminal residue" evidence="2">
    <location>
        <position position="1"/>
    </location>
</feature>
<dbReference type="NCBIfam" id="TIGR00254">
    <property type="entry name" value="GGDEF"/>
    <property type="match status" value="1"/>
</dbReference>
<dbReference type="SUPFAM" id="SSF55073">
    <property type="entry name" value="Nucleotide cyclase"/>
    <property type="match status" value="1"/>
</dbReference>
<name>T1AVB0_9ZZZZ</name>
<protein>
    <submittedName>
        <fullName evidence="2">Diguanylate cyclase, predicted domain protein</fullName>
    </submittedName>
</protein>
<dbReference type="InterPro" id="IPR029787">
    <property type="entry name" value="Nucleotide_cyclase"/>
</dbReference>
<reference evidence="2" key="1">
    <citation type="submission" date="2013-08" db="EMBL/GenBank/DDBJ databases">
        <authorList>
            <person name="Mendez C."/>
            <person name="Richter M."/>
            <person name="Ferrer M."/>
            <person name="Sanchez J."/>
        </authorList>
    </citation>
    <scope>NUCLEOTIDE SEQUENCE</scope>
</reference>
<dbReference type="CDD" id="cd01949">
    <property type="entry name" value="GGDEF"/>
    <property type="match status" value="1"/>
</dbReference>
<feature type="domain" description="GGDEF" evidence="1">
    <location>
        <begin position="1"/>
        <end position="92"/>
    </location>
</feature>
<organism evidence="2">
    <name type="scientific">mine drainage metagenome</name>
    <dbReference type="NCBI Taxonomy" id="410659"/>
    <lineage>
        <taxon>unclassified sequences</taxon>
        <taxon>metagenomes</taxon>
        <taxon>ecological metagenomes</taxon>
    </lineage>
</organism>
<dbReference type="InterPro" id="IPR043128">
    <property type="entry name" value="Rev_trsase/Diguanyl_cyclase"/>
</dbReference>
<dbReference type="InterPro" id="IPR052163">
    <property type="entry name" value="DGC-Regulatory_Protein"/>
</dbReference>
<dbReference type="PANTHER" id="PTHR46663">
    <property type="entry name" value="DIGUANYLATE CYCLASE DGCT-RELATED"/>
    <property type="match status" value="1"/>
</dbReference>
<evidence type="ECO:0000259" key="1">
    <source>
        <dbReference type="PROSITE" id="PS50887"/>
    </source>
</evidence>
<dbReference type="Pfam" id="PF00990">
    <property type="entry name" value="GGDEF"/>
    <property type="match status" value="1"/>
</dbReference>
<dbReference type="EMBL" id="AUZX01011028">
    <property type="protein sequence ID" value="EQD44649.1"/>
    <property type="molecule type" value="Genomic_DNA"/>
</dbReference>
<accession>T1AVB0</accession>
<dbReference type="Gene3D" id="3.30.70.270">
    <property type="match status" value="1"/>
</dbReference>
<dbReference type="PROSITE" id="PS50887">
    <property type="entry name" value="GGDEF"/>
    <property type="match status" value="1"/>
</dbReference>